<dbReference type="PIRSF" id="PIRSF000722">
    <property type="entry name" value="Acetate_prop_kin"/>
    <property type="match status" value="1"/>
</dbReference>
<reference evidence="5" key="1">
    <citation type="submission" date="2016-10" db="EMBL/GenBank/DDBJ databases">
        <authorList>
            <person name="de Groot N.N."/>
        </authorList>
    </citation>
    <scope>NUCLEOTIDE SEQUENCE</scope>
</reference>
<keyword evidence="3 5" id="KW-0418">Kinase</keyword>
<dbReference type="PANTHER" id="PTHR21060">
    <property type="entry name" value="ACETATE KINASE"/>
    <property type="match status" value="1"/>
</dbReference>
<dbReference type="EMBL" id="FPHE01000160">
    <property type="protein sequence ID" value="SFV66984.1"/>
    <property type="molecule type" value="Genomic_DNA"/>
</dbReference>
<evidence type="ECO:0000256" key="4">
    <source>
        <dbReference type="ARBA" id="ARBA00022840"/>
    </source>
</evidence>
<dbReference type="CDD" id="cd24010">
    <property type="entry name" value="ASKHA_NBD_AcK_PK"/>
    <property type="match status" value="1"/>
</dbReference>
<keyword evidence="4" id="KW-0067">ATP-binding</keyword>
<dbReference type="GO" id="GO:0006083">
    <property type="term" value="P:acetate metabolic process"/>
    <property type="evidence" value="ECO:0007669"/>
    <property type="project" value="TreeGrafter"/>
</dbReference>
<dbReference type="InterPro" id="IPR043129">
    <property type="entry name" value="ATPase_NBD"/>
</dbReference>
<protein>
    <submittedName>
        <fullName evidence="5">Acetate kinase</fullName>
        <ecNumber evidence="5">2.7.2.1</ecNumber>
    </submittedName>
</protein>
<name>A0A1W1CMI1_9ZZZZ</name>
<evidence type="ECO:0000256" key="2">
    <source>
        <dbReference type="ARBA" id="ARBA00022741"/>
    </source>
</evidence>
<dbReference type="PROSITE" id="PS01075">
    <property type="entry name" value="ACETATE_KINASE_1"/>
    <property type="match status" value="1"/>
</dbReference>
<accession>A0A1W1CMI1</accession>
<dbReference type="HAMAP" id="MF_00020">
    <property type="entry name" value="Acetate_kinase"/>
    <property type="match status" value="1"/>
</dbReference>
<dbReference type="PRINTS" id="PR00471">
    <property type="entry name" value="ACETATEKNASE"/>
</dbReference>
<dbReference type="PANTHER" id="PTHR21060:SF15">
    <property type="entry name" value="ACETATE KINASE-RELATED"/>
    <property type="match status" value="1"/>
</dbReference>
<dbReference type="GO" id="GO:0005524">
    <property type="term" value="F:ATP binding"/>
    <property type="evidence" value="ECO:0007669"/>
    <property type="project" value="UniProtKB-KW"/>
</dbReference>
<dbReference type="Pfam" id="PF00871">
    <property type="entry name" value="Acetate_kinase"/>
    <property type="match status" value="1"/>
</dbReference>
<evidence type="ECO:0000256" key="3">
    <source>
        <dbReference type="ARBA" id="ARBA00022777"/>
    </source>
</evidence>
<dbReference type="PROSITE" id="PS01076">
    <property type="entry name" value="ACETATE_KINASE_2"/>
    <property type="match status" value="1"/>
</dbReference>
<dbReference type="NCBIfam" id="TIGR00016">
    <property type="entry name" value="ackA"/>
    <property type="match status" value="1"/>
</dbReference>
<keyword evidence="1 5" id="KW-0808">Transferase</keyword>
<evidence type="ECO:0000256" key="1">
    <source>
        <dbReference type="ARBA" id="ARBA00022679"/>
    </source>
</evidence>
<dbReference type="GO" id="GO:0008776">
    <property type="term" value="F:acetate kinase activity"/>
    <property type="evidence" value="ECO:0007669"/>
    <property type="project" value="UniProtKB-EC"/>
</dbReference>
<dbReference type="SUPFAM" id="SSF53067">
    <property type="entry name" value="Actin-like ATPase domain"/>
    <property type="match status" value="2"/>
</dbReference>
<dbReference type="InterPro" id="IPR004372">
    <property type="entry name" value="Ac/propionate_kinase"/>
</dbReference>
<gene>
    <name evidence="5" type="ORF">MNB_SV-12-1476</name>
</gene>
<organism evidence="5">
    <name type="scientific">hydrothermal vent metagenome</name>
    <dbReference type="NCBI Taxonomy" id="652676"/>
    <lineage>
        <taxon>unclassified sequences</taxon>
        <taxon>metagenomes</taxon>
        <taxon>ecological metagenomes</taxon>
    </lineage>
</organism>
<proteinExistence type="inferred from homology"/>
<sequence>MKILVLNAGSSSLKYKLFIDMRVVADGIIESITNYRDGILEVEEQIKKVGVKSLSLLDGVGHRVVHGGELFKESVLVTKEVIDTVRSLIPLAPLHNPANLEGILMIQDEAPSLRQVAVFDTAFHQTIPQKAYMYALPYELYEGEGIRRYGFHGTSHHFVAKKASKLLDKRLTDTNLITLHLGNGASVCAIKNGKSVDTSMGFTPLEGLIMGTRSGDIDPAILLYLTRELKYSTEEIDNLINKKSGLLGISGESDMRQIHKMIEQGDKKAKLALEMFVYRIRKYIGAYSTILGRVDALIFTGGIGENDLIVREMILEDFDILSFVICTDEELEIALETNRVLNVSKNSTL</sequence>
<evidence type="ECO:0000313" key="5">
    <source>
        <dbReference type="EMBL" id="SFV66984.1"/>
    </source>
</evidence>
<dbReference type="AlphaFoldDB" id="A0A1W1CMI1"/>
<dbReference type="EC" id="2.7.2.1" evidence="5"/>
<keyword evidence="2" id="KW-0547">Nucleotide-binding</keyword>
<dbReference type="Gene3D" id="3.30.420.40">
    <property type="match status" value="2"/>
</dbReference>
<dbReference type="InterPro" id="IPR023865">
    <property type="entry name" value="Aliphatic_acid_kinase_CS"/>
</dbReference>
<dbReference type="InterPro" id="IPR000890">
    <property type="entry name" value="Aliphatic_acid_kin_short-chain"/>
</dbReference>